<keyword evidence="2" id="KW-0812">Transmembrane</keyword>
<evidence type="ECO:0000313" key="3">
    <source>
        <dbReference type="EMBL" id="QDS99032.1"/>
    </source>
</evidence>
<organism evidence="3 4">
    <name type="scientific">Adhaeretor mobilis</name>
    <dbReference type="NCBI Taxonomy" id="1930276"/>
    <lineage>
        <taxon>Bacteria</taxon>
        <taxon>Pseudomonadati</taxon>
        <taxon>Planctomycetota</taxon>
        <taxon>Planctomycetia</taxon>
        <taxon>Pirellulales</taxon>
        <taxon>Lacipirellulaceae</taxon>
        <taxon>Adhaeretor</taxon>
    </lineage>
</organism>
<proteinExistence type="inferred from homology"/>
<dbReference type="SUPFAM" id="SSF111369">
    <property type="entry name" value="HlyD-like secretion proteins"/>
    <property type="match status" value="1"/>
</dbReference>
<dbReference type="Gene3D" id="2.40.50.100">
    <property type="match status" value="1"/>
</dbReference>
<feature type="transmembrane region" description="Helical" evidence="2">
    <location>
        <begin position="9"/>
        <end position="26"/>
    </location>
</feature>
<gene>
    <name evidence="3" type="ORF">HG15A2_23210</name>
</gene>
<dbReference type="AlphaFoldDB" id="A0A517MVX1"/>
<keyword evidence="2" id="KW-1133">Transmembrane helix</keyword>
<dbReference type="Gene3D" id="2.40.30.170">
    <property type="match status" value="1"/>
</dbReference>
<sequence length="434" mass="47846">MKRLTEKLLHYAVLIVLTICAGWVMVRMSSRGSFGPQEKPPQVRALPTANAPKAPVSIQTIENELCEVTATYAGKIRPWETYSIGFESPGRVISLGENTTGESLDEGDRVSAGQVLAVLDDRVFRAQRGEAVARVEQAASDLKRAQRIRNSSPMAMTESQLQRLVTDQAMARSQLEVASKALEDATLKSPVDATISKRMVNAGETVTMQQMAFELVENDDVLLVLSVPESRIRELEARQRAIESRSASESASEEDRTFRVHVELEGSDTFGHPWPRVDGEVYHIAEVADPRTSLFDVEVRIPNPEGLLRPGMVATAKLVVDRVEGYRIPAAAVIFRQDRAYLFTVQQEPTELEMLYWSMGEVDAYRALKVNIPSWVDQGEYVVVPAEAIDRPLSAVITRGQHRLSTGQLVRITGGLTIPQTNSGVSTAHATAQP</sequence>
<comment type="similarity">
    <text evidence="1">Belongs to the membrane fusion protein (MFP) (TC 8.A.1) family.</text>
</comment>
<dbReference type="NCBIfam" id="TIGR01730">
    <property type="entry name" value="RND_mfp"/>
    <property type="match status" value="1"/>
</dbReference>
<reference evidence="3 4" key="1">
    <citation type="submission" date="2019-02" db="EMBL/GenBank/DDBJ databases">
        <title>Deep-cultivation of Planctomycetes and their phenomic and genomic characterization uncovers novel biology.</title>
        <authorList>
            <person name="Wiegand S."/>
            <person name="Jogler M."/>
            <person name="Boedeker C."/>
            <person name="Pinto D."/>
            <person name="Vollmers J."/>
            <person name="Rivas-Marin E."/>
            <person name="Kohn T."/>
            <person name="Peeters S.H."/>
            <person name="Heuer A."/>
            <person name="Rast P."/>
            <person name="Oberbeckmann S."/>
            <person name="Bunk B."/>
            <person name="Jeske O."/>
            <person name="Meyerdierks A."/>
            <person name="Storesund J.E."/>
            <person name="Kallscheuer N."/>
            <person name="Luecker S."/>
            <person name="Lage O.M."/>
            <person name="Pohl T."/>
            <person name="Merkel B.J."/>
            <person name="Hornburger P."/>
            <person name="Mueller R.-W."/>
            <person name="Bruemmer F."/>
            <person name="Labrenz M."/>
            <person name="Spormann A.M."/>
            <person name="Op den Camp H."/>
            <person name="Overmann J."/>
            <person name="Amann R."/>
            <person name="Jetten M.S.M."/>
            <person name="Mascher T."/>
            <person name="Medema M.H."/>
            <person name="Devos D.P."/>
            <person name="Kaster A.-K."/>
            <person name="Ovreas L."/>
            <person name="Rohde M."/>
            <person name="Galperin M.Y."/>
            <person name="Jogler C."/>
        </authorList>
    </citation>
    <scope>NUCLEOTIDE SEQUENCE [LARGE SCALE GENOMIC DNA]</scope>
    <source>
        <strain evidence="3 4">HG15A2</strain>
    </source>
</reference>
<evidence type="ECO:0000256" key="2">
    <source>
        <dbReference type="SAM" id="Phobius"/>
    </source>
</evidence>
<dbReference type="EMBL" id="CP036263">
    <property type="protein sequence ID" value="QDS99032.1"/>
    <property type="molecule type" value="Genomic_DNA"/>
</dbReference>
<accession>A0A517MVX1</accession>
<dbReference type="KEGG" id="amob:HG15A2_23210"/>
<name>A0A517MVX1_9BACT</name>
<dbReference type="PANTHER" id="PTHR30469">
    <property type="entry name" value="MULTIDRUG RESISTANCE PROTEIN MDTA"/>
    <property type="match status" value="1"/>
</dbReference>
<protein>
    <submittedName>
        <fullName evidence="3">Putative efflux pump membrane fusion protein</fullName>
    </submittedName>
</protein>
<keyword evidence="2" id="KW-0472">Membrane</keyword>
<dbReference type="GO" id="GO:0015562">
    <property type="term" value="F:efflux transmembrane transporter activity"/>
    <property type="evidence" value="ECO:0007669"/>
    <property type="project" value="TreeGrafter"/>
</dbReference>
<keyword evidence="4" id="KW-1185">Reference proteome</keyword>
<dbReference type="Proteomes" id="UP000319852">
    <property type="component" value="Chromosome"/>
</dbReference>
<dbReference type="GO" id="GO:1990281">
    <property type="term" value="C:efflux pump complex"/>
    <property type="evidence" value="ECO:0007669"/>
    <property type="project" value="TreeGrafter"/>
</dbReference>
<evidence type="ECO:0000256" key="1">
    <source>
        <dbReference type="ARBA" id="ARBA00009477"/>
    </source>
</evidence>
<evidence type="ECO:0000313" key="4">
    <source>
        <dbReference type="Proteomes" id="UP000319852"/>
    </source>
</evidence>
<dbReference type="RefSeq" id="WP_145060318.1">
    <property type="nucleotide sequence ID" value="NZ_CP036263.1"/>
</dbReference>
<dbReference type="OrthoDB" id="9791520at2"/>
<dbReference type="PANTHER" id="PTHR30469:SF15">
    <property type="entry name" value="HLYD FAMILY OF SECRETION PROTEINS"/>
    <property type="match status" value="1"/>
</dbReference>
<dbReference type="InterPro" id="IPR006143">
    <property type="entry name" value="RND_pump_MFP"/>
</dbReference>